<proteinExistence type="predicted"/>
<dbReference type="AlphaFoldDB" id="A0A8T2P743"/>
<feature type="region of interest" description="Disordered" evidence="1">
    <location>
        <begin position="64"/>
        <end position="89"/>
    </location>
</feature>
<evidence type="ECO:0000256" key="1">
    <source>
        <dbReference type="SAM" id="MobiDB-lite"/>
    </source>
</evidence>
<gene>
    <name evidence="2" type="ORF">JZ751_009905</name>
</gene>
<protein>
    <submittedName>
        <fullName evidence="2">Uncharacterized protein</fullName>
    </submittedName>
</protein>
<dbReference type="Proteomes" id="UP000824540">
    <property type="component" value="Unassembled WGS sequence"/>
</dbReference>
<accession>A0A8T2P743</accession>
<dbReference type="OrthoDB" id="504170at2759"/>
<name>A0A8T2P743_9TELE</name>
<comment type="caution">
    <text evidence="2">The sequence shown here is derived from an EMBL/GenBank/DDBJ whole genome shotgun (WGS) entry which is preliminary data.</text>
</comment>
<evidence type="ECO:0000313" key="3">
    <source>
        <dbReference type="Proteomes" id="UP000824540"/>
    </source>
</evidence>
<keyword evidence="3" id="KW-1185">Reference proteome</keyword>
<sequence>MKVAELSCGTAKISICLHSERMTTEDCLLHPWIKMSYNMVWVCNRLCRLKLLCKTGASEDQELRKCESDQEDTETKPASLIRRRLSSSS</sequence>
<reference evidence="2" key="1">
    <citation type="thesis" date="2021" institute="BYU ScholarsArchive" country="Provo, UT, USA">
        <title>Applications of and Algorithms for Genome Assembly and Genomic Analyses with an Emphasis on Marine Teleosts.</title>
        <authorList>
            <person name="Pickett B.D."/>
        </authorList>
    </citation>
    <scope>NUCLEOTIDE SEQUENCE</scope>
    <source>
        <strain evidence="2">HI-2016</strain>
    </source>
</reference>
<organism evidence="2 3">
    <name type="scientific">Albula glossodonta</name>
    <name type="common">roundjaw bonefish</name>
    <dbReference type="NCBI Taxonomy" id="121402"/>
    <lineage>
        <taxon>Eukaryota</taxon>
        <taxon>Metazoa</taxon>
        <taxon>Chordata</taxon>
        <taxon>Craniata</taxon>
        <taxon>Vertebrata</taxon>
        <taxon>Euteleostomi</taxon>
        <taxon>Actinopterygii</taxon>
        <taxon>Neopterygii</taxon>
        <taxon>Teleostei</taxon>
        <taxon>Albuliformes</taxon>
        <taxon>Albulidae</taxon>
        <taxon>Albula</taxon>
    </lineage>
</organism>
<dbReference type="EMBL" id="JAFBMS010000018">
    <property type="protein sequence ID" value="KAG9345358.1"/>
    <property type="molecule type" value="Genomic_DNA"/>
</dbReference>
<evidence type="ECO:0000313" key="2">
    <source>
        <dbReference type="EMBL" id="KAG9345358.1"/>
    </source>
</evidence>